<feature type="region of interest" description="Disordered" evidence="1">
    <location>
        <begin position="44"/>
        <end position="66"/>
    </location>
</feature>
<evidence type="ECO:0000313" key="3">
    <source>
        <dbReference type="Proteomes" id="UP001054821"/>
    </source>
</evidence>
<organism evidence="2 3">
    <name type="scientific">Prunus dulcis</name>
    <name type="common">Almond</name>
    <name type="synonym">Amygdalus dulcis</name>
    <dbReference type="NCBI Taxonomy" id="3755"/>
    <lineage>
        <taxon>Eukaryota</taxon>
        <taxon>Viridiplantae</taxon>
        <taxon>Streptophyta</taxon>
        <taxon>Embryophyta</taxon>
        <taxon>Tracheophyta</taxon>
        <taxon>Spermatophyta</taxon>
        <taxon>Magnoliopsida</taxon>
        <taxon>eudicotyledons</taxon>
        <taxon>Gunneridae</taxon>
        <taxon>Pentapetalae</taxon>
        <taxon>rosids</taxon>
        <taxon>fabids</taxon>
        <taxon>Rosales</taxon>
        <taxon>Rosaceae</taxon>
        <taxon>Amygdaloideae</taxon>
        <taxon>Amygdaleae</taxon>
        <taxon>Prunus</taxon>
    </lineage>
</organism>
<comment type="caution">
    <text evidence="2">The sequence shown here is derived from an EMBL/GenBank/DDBJ whole genome shotgun (WGS) entry which is preliminary data.</text>
</comment>
<dbReference type="AlphaFoldDB" id="A0AAD4V0S1"/>
<gene>
    <name evidence="2" type="ORF">L3X38_036192</name>
</gene>
<evidence type="ECO:0000313" key="2">
    <source>
        <dbReference type="EMBL" id="KAI5316485.1"/>
    </source>
</evidence>
<keyword evidence="3" id="KW-1185">Reference proteome</keyword>
<accession>A0AAD4V0S1</accession>
<protein>
    <submittedName>
        <fullName evidence="2">Uncharacterized protein</fullName>
    </submittedName>
</protein>
<dbReference type="EMBL" id="JAJFAZ020000007">
    <property type="protein sequence ID" value="KAI5316485.1"/>
    <property type="molecule type" value="Genomic_DNA"/>
</dbReference>
<dbReference type="Proteomes" id="UP001054821">
    <property type="component" value="Chromosome 7"/>
</dbReference>
<proteinExistence type="predicted"/>
<reference evidence="2 3" key="1">
    <citation type="journal article" date="2022" name="G3 (Bethesda)">
        <title>Whole-genome sequence and methylome profiling of the almond [Prunus dulcis (Mill.) D.A. Webb] cultivar 'Nonpareil'.</title>
        <authorList>
            <person name="D'Amico-Willman K.M."/>
            <person name="Ouma W.Z."/>
            <person name="Meulia T."/>
            <person name="Sideli G.M."/>
            <person name="Gradziel T.M."/>
            <person name="Fresnedo-Ramirez J."/>
        </authorList>
    </citation>
    <scope>NUCLEOTIDE SEQUENCE [LARGE SCALE GENOMIC DNA]</scope>
    <source>
        <strain evidence="2">Clone GOH B32 T37-40</strain>
    </source>
</reference>
<name>A0AAD4V0S1_PRUDU</name>
<sequence length="66" mass="7086">MSAATAEIDAFELAAVDQIRGEIDLGLVGHDLVELGDVGMLDHRHQGDLQREREGEGGQGSSIRWG</sequence>
<feature type="compositionally biased region" description="Basic and acidic residues" evidence="1">
    <location>
        <begin position="44"/>
        <end position="56"/>
    </location>
</feature>
<evidence type="ECO:0000256" key="1">
    <source>
        <dbReference type="SAM" id="MobiDB-lite"/>
    </source>
</evidence>